<reference evidence="2" key="2">
    <citation type="journal article" date="2014" name="ISME J.">
        <title>Microbial stratification in low pH oxic and suboxic macroscopic growths along an acid mine drainage.</title>
        <authorList>
            <person name="Mendez-Garcia C."/>
            <person name="Mesa V."/>
            <person name="Sprenger R.R."/>
            <person name="Richter M."/>
            <person name="Diez M.S."/>
            <person name="Solano J."/>
            <person name="Bargiela R."/>
            <person name="Golyshina O.V."/>
            <person name="Manteca A."/>
            <person name="Ramos J.L."/>
            <person name="Gallego J.R."/>
            <person name="Llorente I."/>
            <person name="Martins Dos Santos V.A."/>
            <person name="Jensen O.N."/>
            <person name="Pelaez A.I."/>
            <person name="Sanchez J."/>
            <person name="Ferrer M."/>
        </authorList>
    </citation>
    <scope>NUCLEOTIDE SEQUENCE</scope>
</reference>
<comment type="caution">
    <text evidence="2">The sequence shown here is derived from an EMBL/GenBank/DDBJ whole genome shotgun (WGS) entry which is preliminary data.</text>
</comment>
<sequence>AKDRFDVGVDAGSSQAVVGSSIAFGASFGYRVRRYLDLSLNYQSIPHYEMTLASLSALGRYRMAPRFHLLGRVGIANWYESPVGTQSSIVTSGVDPLVGLGVSYRFSRRLSGRLQYQLILAPSNSGLGGNFQGEFLTVVYHF</sequence>
<evidence type="ECO:0000259" key="1">
    <source>
        <dbReference type="Pfam" id="PF01389"/>
    </source>
</evidence>
<dbReference type="Gene3D" id="2.40.160.20">
    <property type="match status" value="1"/>
</dbReference>
<dbReference type="InterPro" id="IPR000498">
    <property type="entry name" value="OmpA-like_TM_dom"/>
</dbReference>
<evidence type="ECO:0000313" key="2">
    <source>
        <dbReference type="EMBL" id="EQD35333.1"/>
    </source>
</evidence>
<reference evidence="2" key="1">
    <citation type="submission" date="2013-08" db="EMBL/GenBank/DDBJ databases">
        <authorList>
            <person name="Mendez C."/>
            <person name="Richter M."/>
            <person name="Ferrer M."/>
            <person name="Sanchez J."/>
        </authorList>
    </citation>
    <scope>NUCLEOTIDE SEQUENCE</scope>
</reference>
<dbReference type="GO" id="GO:0009279">
    <property type="term" value="C:cell outer membrane"/>
    <property type="evidence" value="ECO:0007669"/>
    <property type="project" value="InterPro"/>
</dbReference>
<dbReference type="Pfam" id="PF01389">
    <property type="entry name" value="OmpA_membrane"/>
    <property type="match status" value="1"/>
</dbReference>
<dbReference type="InterPro" id="IPR011250">
    <property type="entry name" value="OMP/PagP_B-barrel"/>
</dbReference>
<protein>
    <submittedName>
        <fullName evidence="2">Outer membrane protein OmpA</fullName>
    </submittedName>
</protein>
<dbReference type="SUPFAM" id="SSF56925">
    <property type="entry name" value="OMPA-like"/>
    <property type="match status" value="1"/>
</dbReference>
<accession>T0YQD3</accession>
<feature type="domain" description="Outer membrane protein OmpA-like transmembrane" evidence="1">
    <location>
        <begin position="21"/>
        <end position="120"/>
    </location>
</feature>
<feature type="non-terminal residue" evidence="2">
    <location>
        <position position="1"/>
    </location>
</feature>
<name>T0YQD3_9ZZZZ</name>
<organism evidence="2">
    <name type="scientific">mine drainage metagenome</name>
    <dbReference type="NCBI Taxonomy" id="410659"/>
    <lineage>
        <taxon>unclassified sequences</taxon>
        <taxon>metagenomes</taxon>
        <taxon>ecological metagenomes</taxon>
    </lineage>
</organism>
<proteinExistence type="predicted"/>
<dbReference type="EMBL" id="AUZZ01008968">
    <property type="protein sequence ID" value="EQD35333.1"/>
    <property type="molecule type" value="Genomic_DNA"/>
</dbReference>
<gene>
    <name evidence="2" type="ORF">B2A_12432</name>
</gene>
<dbReference type="AlphaFoldDB" id="T0YQD3"/>